<name>A0ABV9AUE9_9ACTN</name>
<feature type="DNA-binding region" description="H-T-H motif" evidence="2">
    <location>
        <begin position="26"/>
        <end position="45"/>
    </location>
</feature>
<comment type="caution">
    <text evidence="4">The sequence shown here is derived from an EMBL/GenBank/DDBJ whole genome shotgun (WGS) entry which is preliminary data.</text>
</comment>
<dbReference type="EMBL" id="JBHSFK010000020">
    <property type="protein sequence ID" value="MFC4503497.1"/>
    <property type="molecule type" value="Genomic_DNA"/>
</dbReference>
<proteinExistence type="predicted"/>
<evidence type="ECO:0000256" key="1">
    <source>
        <dbReference type="ARBA" id="ARBA00023125"/>
    </source>
</evidence>
<gene>
    <name evidence="4" type="ORF">ACFPIH_28935</name>
</gene>
<evidence type="ECO:0000259" key="3">
    <source>
        <dbReference type="PROSITE" id="PS50977"/>
    </source>
</evidence>
<dbReference type="PRINTS" id="PR00455">
    <property type="entry name" value="HTHTETR"/>
</dbReference>
<dbReference type="PANTHER" id="PTHR30055">
    <property type="entry name" value="HTH-TYPE TRANSCRIPTIONAL REGULATOR RUTR"/>
    <property type="match status" value="1"/>
</dbReference>
<dbReference type="Gene3D" id="1.10.357.10">
    <property type="entry name" value="Tetracycline Repressor, domain 2"/>
    <property type="match status" value="1"/>
</dbReference>
<evidence type="ECO:0000256" key="2">
    <source>
        <dbReference type="PROSITE-ProRule" id="PRU00335"/>
    </source>
</evidence>
<dbReference type="Pfam" id="PF00440">
    <property type="entry name" value="TetR_N"/>
    <property type="match status" value="1"/>
</dbReference>
<dbReference type="SUPFAM" id="SSF48498">
    <property type="entry name" value="Tetracyclin repressor-like, C-terminal domain"/>
    <property type="match status" value="1"/>
</dbReference>
<sequence length="200" mass="21814">MVCARREEILESALEVLAERGFKGTSIDAVAERAGLTRQGVLHYFPSKKRLLLEVLKLRERLNREHLAGRNMGEDWAGDFAEAVAFEQNHPALARVHNVLLAEAVTGQEPALAYVHDRCLAVQDHLTAHLVARYGERLPSGLDARTGATAVFALVEGIHQLWLVDEDGDDRYPEVVREVLLVLLGGSAADAAAPAPVVKG</sequence>
<dbReference type="RefSeq" id="WP_381178335.1">
    <property type="nucleotide sequence ID" value="NZ_JBHSFK010000020.1"/>
</dbReference>
<dbReference type="Proteomes" id="UP001595839">
    <property type="component" value="Unassembled WGS sequence"/>
</dbReference>
<protein>
    <submittedName>
        <fullName evidence="4">TetR/AcrR family transcriptional regulator</fullName>
    </submittedName>
</protein>
<dbReference type="SUPFAM" id="SSF46689">
    <property type="entry name" value="Homeodomain-like"/>
    <property type="match status" value="1"/>
</dbReference>
<keyword evidence="1 2" id="KW-0238">DNA-binding</keyword>
<dbReference type="InterPro" id="IPR001647">
    <property type="entry name" value="HTH_TetR"/>
</dbReference>
<dbReference type="InterPro" id="IPR050109">
    <property type="entry name" value="HTH-type_TetR-like_transc_reg"/>
</dbReference>
<evidence type="ECO:0000313" key="4">
    <source>
        <dbReference type="EMBL" id="MFC4503497.1"/>
    </source>
</evidence>
<organism evidence="4 5">
    <name type="scientific">Streptomyces vulcanius</name>
    <dbReference type="NCBI Taxonomy" id="1441876"/>
    <lineage>
        <taxon>Bacteria</taxon>
        <taxon>Bacillati</taxon>
        <taxon>Actinomycetota</taxon>
        <taxon>Actinomycetes</taxon>
        <taxon>Kitasatosporales</taxon>
        <taxon>Streptomycetaceae</taxon>
        <taxon>Streptomyces</taxon>
    </lineage>
</organism>
<reference evidence="5" key="1">
    <citation type="journal article" date="2019" name="Int. J. Syst. Evol. Microbiol.">
        <title>The Global Catalogue of Microorganisms (GCM) 10K type strain sequencing project: providing services to taxonomists for standard genome sequencing and annotation.</title>
        <authorList>
            <consortium name="The Broad Institute Genomics Platform"/>
            <consortium name="The Broad Institute Genome Sequencing Center for Infectious Disease"/>
            <person name="Wu L."/>
            <person name="Ma J."/>
        </authorList>
    </citation>
    <scope>NUCLEOTIDE SEQUENCE [LARGE SCALE GENOMIC DNA]</scope>
    <source>
        <strain evidence="5">CGMCC 4.7177</strain>
    </source>
</reference>
<evidence type="ECO:0000313" key="5">
    <source>
        <dbReference type="Proteomes" id="UP001595839"/>
    </source>
</evidence>
<dbReference type="PROSITE" id="PS50977">
    <property type="entry name" value="HTH_TETR_2"/>
    <property type="match status" value="1"/>
</dbReference>
<dbReference type="InterPro" id="IPR009057">
    <property type="entry name" value="Homeodomain-like_sf"/>
</dbReference>
<keyword evidence="5" id="KW-1185">Reference proteome</keyword>
<accession>A0ABV9AUE9</accession>
<feature type="domain" description="HTH tetR-type" evidence="3">
    <location>
        <begin position="3"/>
        <end position="63"/>
    </location>
</feature>
<dbReference type="PANTHER" id="PTHR30055:SF226">
    <property type="entry name" value="HTH-TYPE TRANSCRIPTIONAL REGULATOR PKSA"/>
    <property type="match status" value="1"/>
</dbReference>
<dbReference type="InterPro" id="IPR036271">
    <property type="entry name" value="Tet_transcr_reg_TetR-rel_C_sf"/>
</dbReference>